<reference evidence="1 2" key="1">
    <citation type="submission" date="2020-02" db="EMBL/GenBank/DDBJ databases">
        <title>The WGS of Modestobacter muralis DSM 100205.</title>
        <authorList>
            <person name="Jiang Z."/>
        </authorList>
    </citation>
    <scope>NUCLEOTIDE SEQUENCE [LARGE SCALE GENOMIC DNA]</scope>
    <source>
        <strain evidence="1 2">DSM 100205</strain>
    </source>
</reference>
<sequence length="76" mass="7911">MSILKPPSDDGSIVVVYRGDTGPGGNPFGPAQLFEDAAGYEGDQALTIVHLNDGSTVECRDVLMVRTSRKDAGASS</sequence>
<comment type="caution">
    <text evidence="1">The sequence shown here is derived from an EMBL/GenBank/DDBJ whole genome shotgun (WGS) entry which is preliminary data.</text>
</comment>
<dbReference type="AlphaFoldDB" id="A0A6P0HAJ2"/>
<gene>
    <name evidence="1" type="ORF">G3R41_08780</name>
</gene>
<dbReference type="RefSeq" id="WP_163610731.1">
    <property type="nucleotide sequence ID" value="NZ_JAAGWB010000018.1"/>
</dbReference>
<organism evidence="1 2">
    <name type="scientific">Modestobacter muralis</name>
    <dbReference type="NCBI Taxonomy" id="1608614"/>
    <lineage>
        <taxon>Bacteria</taxon>
        <taxon>Bacillati</taxon>
        <taxon>Actinomycetota</taxon>
        <taxon>Actinomycetes</taxon>
        <taxon>Geodermatophilales</taxon>
        <taxon>Geodermatophilaceae</taxon>
        <taxon>Modestobacter</taxon>
    </lineage>
</organism>
<dbReference type="EMBL" id="JAAGWB010000018">
    <property type="protein sequence ID" value="NEN51034.1"/>
    <property type="molecule type" value="Genomic_DNA"/>
</dbReference>
<dbReference type="Proteomes" id="UP000471152">
    <property type="component" value="Unassembled WGS sequence"/>
</dbReference>
<evidence type="ECO:0000313" key="1">
    <source>
        <dbReference type="EMBL" id="NEN51034.1"/>
    </source>
</evidence>
<evidence type="ECO:0000313" key="2">
    <source>
        <dbReference type="Proteomes" id="UP000471152"/>
    </source>
</evidence>
<name>A0A6P0HAJ2_9ACTN</name>
<proteinExistence type="predicted"/>
<protein>
    <submittedName>
        <fullName evidence="1">Uncharacterized protein</fullName>
    </submittedName>
</protein>
<accession>A0A6P0HAJ2</accession>